<name>A0A087TDQ7_STEMI</name>
<dbReference type="OrthoDB" id="547796at2759"/>
<feature type="transmembrane region" description="Helical" evidence="3">
    <location>
        <begin position="20"/>
        <end position="43"/>
    </location>
</feature>
<dbReference type="STRING" id="407821.A0A087TDQ7"/>
<dbReference type="InterPro" id="IPR001199">
    <property type="entry name" value="Cyt_B5-like_heme/steroid-bd"/>
</dbReference>
<keyword evidence="6" id="KW-1185">Reference proteome</keyword>
<keyword evidence="3" id="KW-1133">Transmembrane helix</keyword>
<dbReference type="PANTHER" id="PTHR10281:SF106">
    <property type="entry name" value="IP06960P-RELATED"/>
    <property type="match status" value="1"/>
</dbReference>
<dbReference type="GO" id="GO:0005783">
    <property type="term" value="C:endoplasmic reticulum"/>
    <property type="evidence" value="ECO:0007669"/>
    <property type="project" value="TreeGrafter"/>
</dbReference>
<proteinExistence type="inferred from homology"/>
<dbReference type="GO" id="GO:0016020">
    <property type="term" value="C:membrane"/>
    <property type="evidence" value="ECO:0007669"/>
    <property type="project" value="TreeGrafter"/>
</dbReference>
<accession>A0A087TDQ7</accession>
<protein>
    <submittedName>
        <fullName evidence="5">Membrane-associated progesterone receptor component 2</fullName>
    </submittedName>
</protein>
<sequence length="201" mass="22263">MTYVEEGVVEDTSSSSFLTSVILDIVSSPLNLALLAVCVFLLYKIFSGGKADDNPTPPSPQLPPMKRRDMTYEELKKYDGLNEEGRVCVAVNGKIFDVTKGKRFYGPGGPYASFAGRDATRGLATFSVVSGDGYDDLSDLNSMQMESVREWEIQFTEKYQYVGRLLKPGEEPTDYSDEEDTSQDQSSQDPQSNTLSSKKDE</sequence>
<dbReference type="InterPro" id="IPR036400">
    <property type="entry name" value="Cyt_B5-like_heme/steroid_sf"/>
</dbReference>
<evidence type="ECO:0000256" key="2">
    <source>
        <dbReference type="SAM" id="MobiDB-lite"/>
    </source>
</evidence>
<keyword evidence="3" id="KW-0812">Transmembrane</keyword>
<evidence type="ECO:0000256" key="1">
    <source>
        <dbReference type="ARBA" id="ARBA00038357"/>
    </source>
</evidence>
<gene>
    <name evidence="5" type="ORF">X975_05037</name>
</gene>
<keyword evidence="5" id="KW-0675">Receptor</keyword>
<dbReference type="OMA" id="QNTIEAD"/>
<dbReference type="PANTHER" id="PTHR10281">
    <property type="entry name" value="MEMBRANE-ASSOCIATED PROGESTERONE RECEPTOR COMPONENT-RELATED"/>
    <property type="match status" value="1"/>
</dbReference>
<feature type="compositionally biased region" description="Acidic residues" evidence="2">
    <location>
        <begin position="171"/>
        <end position="182"/>
    </location>
</feature>
<dbReference type="Gene3D" id="3.10.120.10">
    <property type="entry name" value="Cytochrome b5-like heme/steroid binding domain"/>
    <property type="match status" value="1"/>
</dbReference>
<comment type="similarity">
    <text evidence="1">Belongs to the cytochrome b5 family. MAPR subfamily.</text>
</comment>
<dbReference type="FunFam" id="3.10.120.10:FF:000003">
    <property type="entry name" value="membrane-associated progesterone receptor component 1"/>
    <property type="match status" value="1"/>
</dbReference>
<evidence type="ECO:0000313" key="6">
    <source>
        <dbReference type="Proteomes" id="UP000054359"/>
    </source>
</evidence>
<dbReference type="InterPro" id="IPR050577">
    <property type="entry name" value="MAPR/NEUFC/NENF-like"/>
</dbReference>
<feature type="region of interest" description="Disordered" evidence="2">
    <location>
        <begin position="166"/>
        <end position="201"/>
    </location>
</feature>
<keyword evidence="3" id="KW-0472">Membrane</keyword>
<organism evidence="5 6">
    <name type="scientific">Stegodyphus mimosarum</name>
    <name type="common">African social velvet spider</name>
    <dbReference type="NCBI Taxonomy" id="407821"/>
    <lineage>
        <taxon>Eukaryota</taxon>
        <taxon>Metazoa</taxon>
        <taxon>Ecdysozoa</taxon>
        <taxon>Arthropoda</taxon>
        <taxon>Chelicerata</taxon>
        <taxon>Arachnida</taxon>
        <taxon>Araneae</taxon>
        <taxon>Araneomorphae</taxon>
        <taxon>Entelegynae</taxon>
        <taxon>Eresoidea</taxon>
        <taxon>Eresidae</taxon>
        <taxon>Stegodyphus</taxon>
    </lineage>
</organism>
<evidence type="ECO:0000256" key="3">
    <source>
        <dbReference type="SAM" id="Phobius"/>
    </source>
</evidence>
<dbReference type="SMART" id="SM01117">
    <property type="entry name" value="Cyt-b5"/>
    <property type="match status" value="1"/>
</dbReference>
<dbReference type="Pfam" id="PF00173">
    <property type="entry name" value="Cyt-b5"/>
    <property type="match status" value="1"/>
</dbReference>
<evidence type="ECO:0000259" key="4">
    <source>
        <dbReference type="SMART" id="SM01117"/>
    </source>
</evidence>
<dbReference type="EMBL" id="KK114763">
    <property type="protein sequence ID" value="KFM63246.1"/>
    <property type="molecule type" value="Genomic_DNA"/>
</dbReference>
<feature type="compositionally biased region" description="Low complexity" evidence="2">
    <location>
        <begin position="183"/>
        <end position="192"/>
    </location>
</feature>
<feature type="domain" description="Cytochrome b5 heme-binding" evidence="4">
    <location>
        <begin position="70"/>
        <end position="166"/>
    </location>
</feature>
<dbReference type="AlphaFoldDB" id="A0A087TDQ7"/>
<dbReference type="Proteomes" id="UP000054359">
    <property type="component" value="Unassembled WGS sequence"/>
</dbReference>
<feature type="non-terminal residue" evidence="5">
    <location>
        <position position="201"/>
    </location>
</feature>
<evidence type="ECO:0000313" key="5">
    <source>
        <dbReference type="EMBL" id="KFM63246.1"/>
    </source>
</evidence>
<reference evidence="5 6" key="1">
    <citation type="submission" date="2013-11" db="EMBL/GenBank/DDBJ databases">
        <title>Genome sequencing of Stegodyphus mimosarum.</title>
        <authorList>
            <person name="Bechsgaard J."/>
        </authorList>
    </citation>
    <scope>NUCLEOTIDE SEQUENCE [LARGE SCALE GENOMIC DNA]</scope>
</reference>
<dbReference type="SUPFAM" id="SSF55856">
    <property type="entry name" value="Cytochrome b5-like heme/steroid binding domain"/>
    <property type="match status" value="1"/>
</dbReference>